<dbReference type="AlphaFoldDB" id="A0AAV5FWL0"/>
<dbReference type="InterPro" id="IPR032675">
    <property type="entry name" value="LRR_dom_sf"/>
</dbReference>
<evidence type="ECO:0000256" key="1">
    <source>
        <dbReference type="SAM" id="MobiDB-lite"/>
    </source>
</evidence>
<dbReference type="EMBL" id="BQKI01000097">
    <property type="protein sequence ID" value="GJN39158.1"/>
    <property type="molecule type" value="Genomic_DNA"/>
</dbReference>
<feature type="domain" description="F-box" evidence="2">
    <location>
        <begin position="36"/>
        <end position="80"/>
    </location>
</feature>
<keyword evidence="4" id="KW-1185">Reference proteome</keyword>
<comment type="caution">
    <text evidence="3">The sequence shown here is derived from an EMBL/GenBank/DDBJ whole genome shotgun (WGS) entry which is preliminary data.</text>
</comment>
<dbReference type="Pfam" id="PF00646">
    <property type="entry name" value="F-box"/>
    <property type="match status" value="1"/>
</dbReference>
<gene>
    <name evidence="3" type="primary">gb28258</name>
    <name evidence="3" type="ORF">PR202_gb28258</name>
</gene>
<dbReference type="InterPro" id="IPR001810">
    <property type="entry name" value="F-box_dom"/>
</dbReference>
<organism evidence="3 4">
    <name type="scientific">Eleusine coracana subsp. coracana</name>
    <dbReference type="NCBI Taxonomy" id="191504"/>
    <lineage>
        <taxon>Eukaryota</taxon>
        <taxon>Viridiplantae</taxon>
        <taxon>Streptophyta</taxon>
        <taxon>Embryophyta</taxon>
        <taxon>Tracheophyta</taxon>
        <taxon>Spermatophyta</taxon>
        <taxon>Magnoliopsida</taxon>
        <taxon>Liliopsida</taxon>
        <taxon>Poales</taxon>
        <taxon>Poaceae</taxon>
        <taxon>PACMAD clade</taxon>
        <taxon>Chloridoideae</taxon>
        <taxon>Cynodonteae</taxon>
        <taxon>Eleusininae</taxon>
        <taxon>Eleusine</taxon>
    </lineage>
</organism>
<name>A0AAV5FWL0_ELECO</name>
<reference evidence="3" key="1">
    <citation type="journal article" date="2018" name="DNA Res.">
        <title>Multiple hybrid de novo genome assembly of finger millet, an orphan allotetraploid crop.</title>
        <authorList>
            <person name="Hatakeyama M."/>
            <person name="Aluri S."/>
            <person name="Balachadran M.T."/>
            <person name="Sivarajan S.R."/>
            <person name="Patrignani A."/>
            <person name="Gruter S."/>
            <person name="Poveda L."/>
            <person name="Shimizu-Inatsugi R."/>
            <person name="Baeten J."/>
            <person name="Francoijs K.J."/>
            <person name="Nataraja K.N."/>
            <person name="Reddy Y.A.N."/>
            <person name="Phadnis S."/>
            <person name="Ravikumar R.L."/>
            <person name="Schlapbach R."/>
            <person name="Sreeman S.M."/>
            <person name="Shimizu K.K."/>
        </authorList>
    </citation>
    <scope>NUCLEOTIDE SEQUENCE</scope>
</reference>
<evidence type="ECO:0000313" key="4">
    <source>
        <dbReference type="Proteomes" id="UP001054889"/>
    </source>
</evidence>
<dbReference type="Gene3D" id="3.80.10.10">
    <property type="entry name" value="Ribonuclease Inhibitor"/>
    <property type="match status" value="1"/>
</dbReference>
<protein>
    <recommendedName>
        <fullName evidence="2">F-box domain-containing protein</fullName>
    </recommendedName>
</protein>
<proteinExistence type="predicted"/>
<reference evidence="3" key="2">
    <citation type="submission" date="2021-12" db="EMBL/GenBank/DDBJ databases">
        <title>Resequencing data analysis of finger millet.</title>
        <authorList>
            <person name="Hatakeyama M."/>
            <person name="Aluri S."/>
            <person name="Balachadran M.T."/>
            <person name="Sivarajan S.R."/>
            <person name="Poveda L."/>
            <person name="Shimizu-Inatsugi R."/>
            <person name="Schlapbach R."/>
            <person name="Sreeman S.M."/>
            <person name="Shimizu K.K."/>
        </authorList>
    </citation>
    <scope>NUCLEOTIDE SEQUENCE</scope>
</reference>
<sequence>MALESDNNSDSRARAKRRRVDEQGIQSKEGAEGVLVLRISALPVDLRQRILTHLPLKDAIRTAALAQEWRDLWKSRWAHPTSCRDIRVLPDDIPSKVLRLLMESGPRRRLDCFSLVVDNKKLRPQHLKRFLSYAAECRVEGLHVELQHCKPDSNLTFHFPLSSRRLVHLSLRGINIGSTFYKGAQPFYALEVIHLDSVRILPSTFTKLMALCPHLHTLDLRRCHCSKLLMAGSDLRSITIVECYGMSLRELQIFMVGMDASNLDDIFVFLNASRCHKLERLFVQLPPVSDVPLEYLPEEVGAEPSEEGLGNLRMRFLTHLSLKEAIRTSALARGWRDLWKSRWAHRSSVEIHLNSRDALRRELEALDREPRPRRRLDRFSLIVDICKLRSTDLRRFLDYAAECRVEDLHVETRKSTVADKLNFHLPPSSPLLARLWLRRINISRLFFKAAQPFHALEGASSSWHYEWAAWLTQQVTPSLVDDESMVQNPKLGNLQSLRELQLLMLKMGSDNLSNIYMFLKTCQCLNLERLFVQLPTVHYEPMKASIDEVVEEPPEGALENLKIVKIMNFNGAASRYS</sequence>
<evidence type="ECO:0000313" key="3">
    <source>
        <dbReference type="EMBL" id="GJN39158.1"/>
    </source>
</evidence>
<dbReference type="Proteomes" id="UP001054889">
    <property type="component" value="Unassembled WGS sequence"/>
</dbReference>
<feature type="compositionally biased region" description="Polar residues" evidence="1">
    <location>
        <begin position="1"/>
        <end position="10"/>
    </location>
</feature>
<dbReference type="PANTHER" id="PTHR31639:SF31">
    <property type="entry name" value="F-BOX DOMAIN-CONTAINING PROTEIN"/>
    <property type="match status" value="1"/>
</dbReference>
<dbReference type="InterPro" id="IPR055411">
    <property type="entry name" value="LRR_FXL15/At3g58940/PEG3-like"/>
</dbReference>
<accession>A0AAV5FWL0</accession>
<dbReference type="SUPFAM" id="SSF81383">
    <property type="entry name" value="F-box domain"/>
    <property type="match status" value="1"/>
</dbReference>
<dbReference type="PROSITE" id="PS50181">
    <property type="entry name" value="FBOX"/>
    <property type="match status" value="1"/>
</dbReference>
<dbReference type="Pfam" id="PF24758">
    <property type="entry name" value="LRR_At5g56370"/>
    <property type="match status" value="1"/>
</dbReference>
<dbReference type="PANTHER" id="PTHR31639">
    <property type="entry name" value="F-BOX PROTEIN-LIKE"/>
    <property type="match status" value="1"/>
</dbReference>
<evidence type="ECO:0000259" key="2">
    <source>
        <dbReference type="PROSITE" id="PS50181"/>
    </source>
</evidence>
<feature type="region of interest" description="Disordered" evidence="1">
    <location>
        <begin position="1"/>
        <end position="24"/>
    </location>
</feature>
<dbReference type="InterPro" id="IPR036047">
    <property type="entry name" value="F-box-like_dom_sf"/>
</dbReference>
<dbReference type="SUPFAM" id="SSF52047">
    <property type="entry name" value="RNI-like"/>
    <property type="match status" value="1"/>
</dbReference>